<comment type="caution">
    <text evidence="1">The sequence shown here is derived from an EMBL/GenBank/DDBJ whole genome shotgun (WGS) entry which is preliminary data.</text>
</comment>
<dbReference type="EMBL" id="JAPUUL010003278">
    <property type="protein sequence ID" value="KAJ8123790.1"/>
    <property type="molecule type" value="Genomic_DNA"/>
</dbReference>
<name>A0ACC2J8S0_9PEZI</name>
<gene>
    <name evidence="1" type="ORF">O1611_g9512</name>
</gene>
<proteinExistence type="predicted"/>
<keyword evidence="2" id="KW-1185">Reference proteome</keyword>
<accession>A0ACC2J8S0</accession>
<evidence type="ECO:0000313" key="2">
    <source>
        <dbReference type="Proteomes" id="UP001153332"/>
    </source>
</evidence>
<evidence type="ECO:0000313" key="1">
    <source>
        <dbReference type="EMBL" id="KAJ8123790.1"/>
    </source>
</evidence>
<dbReference type="Proteomes" id="UP001153332">
    <property type="component" value="Unassembled WGS sequence"/>
</dbReference>
<organism evidence="1 2">
    <name type="scientific">Lasiodiplodia mahajangana</name>
    <dbReference type="NCBI Taxonomy" id="1108764"/>
    <lineage>
        <taxon>Eukaryota</taxon>
        <taxon>Fungi</taxon>
        <taxon>Dikarya</taxon>
        <taxon>Ascomycota</taxon>
        <taxon>Pezizomycotina</taxon>
        <taxon>Dothideomycetes</taxon>
        <taxon>Dothideomycetes incertae sedis</taxon>
        <taxon>Botryosphaeriales</taxon>
        <taxon>Botryosphaeriaceae</taxon>
        <taxon>Lasiodiplodia</taxon>
    </lineage>
</organism>
<sequence>MSLVTPHGRDLAIWLSVFTALILYVVGLRFYVITKIRPRPFRVDDALIILSVAAMLALEGPTFWAIHNGLGARTATLEWSHIAVQIKLKVSAFWTWTISTCACKISLLYLYLKLFQLKVVFARIVWALIALNIIYVIVFITFFMTQCKPVWAAWDEVLNPTNCRPSEIHEITSVAVNLFLDLAVVLVPIPVVSKLQMPLSKKIGITAIFSLGFGVIGIMSWRLYTTSHDSKPDLVYDLYILALQSHLELWLGIIAANLPTLGPLIGHISNMKFVQKLSSSSSSSTPLKGVRKFSLVTFGSWGRNPKKGYRDEFYLLEADEERTQKGTLTTRNTVVSVSGEGEEDRNTKS</sequence>
<reference evidence="1" key="1">
    <citation type="submission" date="2022-12" db="EMBL/GenBank/DDBJ databases">
        <title>Genome Sequence of Lasiodiplodia mahajangana.</title>
        <authorList>
            <person name="Buettner E."/>
        </authorList>
    </citation>
    <scope>NUCLEOTIDE SEQUENCE</scope>
    <source>
        <strain evidence="1">VT137</strain>
    </source>
</reference>
<protein>
    <submittedName>
        <fullName evidence="1">Uncharacterized protein</fullName>
    </submittedName>
</protein>